<feature type="signal peptide" evidence="1">
    <location>
        <begin position="1"/>
        <end position="18"/>
    </location>
</feature>
<protein>
    <submittedName>
        <fullName evidence="2">Putative secreted protein</fullName>
    </submittedName>
</protein>
<organism evidence="2">
    <name type="scientific">Ixodes ricinus</name>
    <name type="common">Common tick</name>
    <name type="synonym">Acarus ricinus</name>
    <dbReference type="NCBI Taxonomy" id="34613"/>
    <lineage>
        <taxon>Eukaryota</taxon>
        <taxon>Metazoa</taxon>
        <taxon>Ecdysozoa</taxon>
        <taxon>Arthropoda</taxon>
        <taxon>Chelicerata</taxon>
        <taxon>Arachnida</taxon>
        <taxon>Acari</taxon>
        <taxon>Parasitiformes</taxon>
        <taxon>Ixodida</taxon>
        <taxon>Ixodoidea</taxon>
        <taxon>Ixodidae</taxon>
        <taxon>Ixodinae</taxon>
        <taxon>Ixodes</taxon>
    </lineage>
</organism>
<keyword evidence="1" id="KW-0732">Signal</keyword>
<name>A0A6B0UKT6_IXORI</name>
<reference evidence="2" key="1">
    <citation type="submission" date="2019-12" db="EMBL/GenBank/DDBJ databases">
        <title>An insight into the sialome of adult female Ixodes ricinus ticks feeding for 6 days.</title>
        <authorList>
            <person name="Perner J."/>
            <person name="Ribeiro J.M.C."/>
        </authorList>
    </citation>
    <scope>NUCLEOTIDE SEQUENCE</scope>
    <source>
        <strain evidence="2">Semi-engorged</strain>
        <tissue evidence="2">Salivary glands</tissue>
    </source>
</reference>
<accession>A0A6B0UKT6</accession>
<feature type="chain" id="PRO_5025682604" evidence="1">
    <location>
        <begin position="19"/>
        <end position="113"/>
    </location>
</feature>
<proteinExistence type="predicted"/>
<evidence type="ECO:0000313" key="2">
    <source>
        <dbReference type="EMBL" id="MXU90224.1"/>
    </source>
</evidence>
<dbReference type="AlphaFoldDB" id="A0A6B0UKT6"/>
<evidence type="ECO:0000256" key="1">
    <source>
        <dbReference type="SAM" id="SignalP"/>
    </source>
</evidence>
<sequence>MFLLLSLIPLLCTKGAAALLRVRTLPFHISWLFFHNSGRLDIVHRLAKNRKAKSIFITQVLIGRSGSFFNHLFLNHTTVPVSLKAQGGGRCSAAFFRLEAGSRRSRQYLFHRA</sequence>
<dbReference type="EMBL" id="GIFC01008141">
    <property type="protein sequence ID" value="MXU90224.1"/>
    <property type="molecule type" value="Transcribed_RNA"/>
</dbReference>